<sequence>MGYLTSVCARRESRTQGGVMGTRGGRSVAAWTARATGVLAAAALLTACGSGGSDDETSSGGDGGSTTLSLWHYYGTPDTPTGAALQGLLDRYEEEHDGVTIEARHIPFGDFTRTLLQSAAGGDLPDIALINGFTTQALADAGVIQDLSDRVEEWGEADHYFETGWETTQVDGATYAIPHVADAYAVYYNETMLAEAGLQPPTTWAEMQDHATQLSDGQRYGLAFSGIEGDEGATALVIRLLAAGGDPAQIDSEAGVTALTQFTDMIASGAVSNGVLTWNEEDVKNQFANGQAAMMINSATYLSILAEENPELQWNVALLPSDVEAATFLSQENLAISTTTENADAAWDVIAWMQRPEVLAEYLPERNKLAARDDVDTGDDPVRAIFAEQLQQAWAPEGDLAAASSEVLTRIQGALQAAAGGGASVEDALAEAQGQIDEALANVE</sequence>
<dbReference type="PANTHER" id="PTHR43649">
    <property type="entry name" value="ARABINOSE-BINDING PROTEIN-RELATED"/>
    <property type="match status" value="1"/>
</dbReference>
<evidence type="ECO:0000313" key="2">
    <source>
        <dbReference type="Proteomes" id="UP000284057"/>
    </source>
</evidence>
<keyword evidence="2" id="KW-1185">Reference proteome</keyword>
<dbReference type="PANTHER" id="PTHR43649:SF12">
    <property type="entry name" value="DIACETYLCHITOBIOSE BINDING PROTEIN DASA"/>
    <property type="match status" value="1"/>
</dbReference>
<dbReference type="AlphaFoldDB" id="A0A418KNN7"/>
<reference evidence="1 2" key="1">
    <citation type="submission" date="2018-09" db="EMBL/GenBank/DDBJ databases">
        <title>Isolation, diversity and antifungal activity of actinobacteria from wheat.</title>
        <authorList>
            <person name="Han C."/>
        </authorList>
    </citation>
    <scope>NUCLEOTIDE SEQUENCE [LARGE SCALE GENOMIC DNA]</scope>
    <source>
        <strain evidence="1 2">NEAU-YY265</strain>
    </source>
</reference>
<evidence type="ECO:0000313" key="1">
    <source>
        <dbReference type="EMBL" id="RIQ20642.1"/>
    </source>
</evidence>
<proteinExistence type="predicted"/>
<dbReference type="InterPro" id="IPR050490">
    <property type="entry name" value="Bact_solute-bd_prot1"/>
</dbReference>
<dbReference type="Gene3D" id="3.40.190.10">
    <property type="entry name" value="Periplasmic binding protein-like II"/>
    <property type="match status" value="1"/>
</dbReference>
<dbReference type="Pfam" id="PF01547">
    <property type="entry name" value="SBP_bac_1"/>
    <property type="match status" value="1"/>
</dbReference>
<dbReference type="EMBL" id="QUAL01000162">
    <property type="protein sequence ID" value="RIQ20642.1"/>
    <property type="molecule type" value="Genomic_DNA"/>
</dbReference>
<accession>A0A418KNN7</accession>
<dbReference type="SUPFAM" id="SSF53850">
    <property type="entry name" value="Periplasmic binding protein-like II"/>
    <property type="match status" value="1"/>
</dbReference>
<name>A0A418KNN7_9ACTN</name>
<gene>
    <name evidence="1" type="ORF">DY240_17085</name>
</gene>
<protein>
    <submittedName>
        <fullName evidence="1">Extracellular solute-binding protein</fullName>
    </submittedName>
</protein>
<dbReference type="InterPro" id="IPR006059">
    <property type="entry name" value="SBP"/>
</dbReference>
<dbReference type="Proteomes" id="UP000284057">
    <property type="component" value="Unassembled WGS sequence"/>
</dbReference>
<comment type="caution">
    <text evidence="1">The sequence shown here is derived from an EMBL/GenBank/DDBJ whole genome shotgun (WGS) entry which is preliminary data.</text>
</comment>
<organism evidence="1 2">
    <name type="scientific">Jiangella rhizosphaerae</name>
    <dbReference type="NCBI Taxonomy" id="2293569"/>
    <lineage>
        <taxon>Bacteria</taxon>
        <taxon>Bacillati</taxon>
        <taxon>Actinomycetota</taxon>
        <taxon>Actinomycetes</taxon>
        <taxon>Jiangellales</taxon>
        <taxon>Jiangellaceae</taxon>
        <taxon>Jiangella</taxon>
    </lineage>
</organism>